<evidence type="ECO:0000256" key="6">
    <source>
        <dbReference type="SAM" id="MobiDB-lite"/>
    </source>
</evidence>
<dbReference type="OrthoDB" id="6057470at2"/>
<evidence type="ECO:0000256" key="7">
    <source>
        <dbReference type="SAM" id="Phobius"/>
    </source>
</evidence>
<evidence type="ECO:0000256" key="1">
    <source>
        <dbReference type="ARBA" id="ARBA00004651"/>
    </source>
</evidence>
<protein>
    <recommendedName>
        <fullName evidence="10">Lysylphosphatidylglycerol synthase-like protein</fullName>
    </recommendedName>
</protein>
<dbReference type="EMBL" id="RBXT01000001">
    <property type="protein sequence ID" value="RKT78530.1"/>
    <property type="molecule type" value="Genomic_DNA"/>
</dbReference>
<keyword evidence="3 7" id="KW-0812">Transmembrane</keyword>
<feature type="transmembrane region" description="Helical" evidence="7">
    <location>
        <begin position="252"/>
        <end position="275"/>
    </location>
</feature>
<reference evidence="8 9" key="1">
    <citation type="submission" date="2018-10" db="EMBL/GenBank/DDBJ databases">
        <title>Sequencing the genomes of 1000 actinobacteria strains.</title>
        <authorList>
            <person name="Klenk H.-P."/>
        </authorList>
    </citation>
    <scope>NUCLEOTIDE SEQUENCE [LARGE SCALE GENOMIC DNA]</scope>
    <source>
        <strain evidence="8 9">DSM 44267</strain>
    </source>
</reference>
<feature type="region of interest" description="Disordered" evidence="6">
    <location>
        <begin position="333"/>
        <end position="363"/>
    </location>
</feature>
<feature type="compositionally biased region" description="Acidic residues" evidence="6">
    <location>
        <begin position="338"/>
        <end position="352"/>
    </location>
</feature>
<keyword evidence="2" id="KW-1003">Cell membrane</keyword>
<dbReference type="InterPro" id="IPR022791">
    <property type="entry name" value="L-PG_synthase/AglD"/>
</dbReference>
<proteinExistence type="predicted"/>
<evidence type="ECO:0000256" key="3">
    <source>
        <dbReference type="ARBA" id="ARBA00022692"/>
    </source>
</evidence>
<keyword evidence="9" id="KW-1185">Reference proteome</keyword>
<organism evidence="8 9">
    <name type="scientific">Terracoccus luteus</name>
    <dbReference type="NCBI Taxonomy" id="53356"/>
    <lineage>
        <taxon>Bacteria</taxon>
        <taxon>Bacillati</taxon>
        <taxon>Actinomycetota</taxon>
        <taxon>Actinomycetes</taxon>
        <taxon>Micrococcales</taxon>
        <taxon>Intrasporangiaceae</taxon>
        <taxon>Terracoccus</taxon>
    </lineage>
</organism>
<dbReference type="AlphaFoldDB" id="A0A495XVD1"/>
<keyword evidence="4 7" id="KW-1133">Transmembrane helix</keyword>
<dbReference type="Proteomes" id="UP000278440">
    <property type="component" value="Unassembled WGS sequence"/>
</dbReference>
<evidence type="ECO:0008006" key="10">
    <source>
        <dbReference type="Google" id="ProtNLM"/>
    </source>
</evidence>
<evidence type="ECO:0000256" key="2">
    <source>
        <dbReference type="ARBA" id="ARBA00022475"/>
    </source>
</evidence>
<feature type="region of interest" description="Disordered" evidence="6">
    <location>
        <begin position="1"/>
        <end position="25"/>
    </location>
</feature>
<keyword evidence="5 7" id="KW-0472">Membrane</keyword>
<dbReference type="GO" id="GO:0005886">
    <property type="term" value="C:plasma membrane"/>
    <property type="evidence" value="ECO:0007669"/>
    <property type="project" value="UniProtKB-SubCell"/>
</dbReference>
<feature type="transmembrane region" description="Helical" evidence="7">
    <location>
        <begin position="32"/>
        <end position="50"/>
    </location>
</feature>
<name>A0A495XVD1_9MICO</name>
<dbReference type="Pfam" id="PF03706">
    <property type="entry name" value="LPG_synthase_TM"/>
    <property type="match status" value="1"/>
</dbReference>
<feature type="transmembrane region" description="Helical" evidence="7">
    <location>
        <begin position="306"/>
        <end position="323"/>
    </location>
</feature>
<feature type="transmembrane region" description="Helical" evidence="7">
    <location>
        <begin position="175"/>
        <end position="197"/>
    </location>
</feature>
<gene>
    <name evidence="8" type="ORF">DFJ68_1977</name>
</gene>
<feature type="transmembrane region" description="Helical" evidence="7">
    <location>
        <begin position="282"/>
        <end position="300"/>
    </location>
</feature>
<feature type="compositionally biased region" description="Pro residues" evidence="6">
    <location>
        <begin position="11"/>
        <end position="23"/>
    </location>
</feature>
<sequence>MTAPAEGVTPPSSPSPSSPPAPPSRRGRLLQTLRVTVAVVVLAAVVYAIARNWADVSGYLGQVSWPVLLASTLAAAVGTWLTGLGWKVLLRELGSDLHVAPASGVYFVGQLGKYLPGSLWSVLVQADMAARLGVPRRRTAVAGLLALGFALLTGGLVGLPAAALLLREHWGGSPWWVLLAVPVALVLLVPRVLNRAIALGLRTLRREPLEHELSPRAVLVPVVVFLGVWACFGVHTLLLARAVAGDAPHPDLTVAALTGYALSVSVGMLTIILPAGLGAREGLMTLALATAVPAPAAAAVAILSRFIVTVVDVLAAALGWAYARSHHLVDDARPAADPEVEAEPEAGSDDPADVSGARGRRRG</sequence>
<accession>A0A495XVD1</accession>
<feature type="transmembrane region" description="Helical" evidence="7">
    <location>
        <begin position="62"/>
        <end position="81"/>
    </location>
</feature>
<evidence type="ECO:0000313" key="8">
    <source>
        <dbReference type="EMBL" id="RKT78530.1"/>
    </source>
</evidence>
<comment type="subcellular location">
    <subcellularLocation>
        <location evidence="1">Cell membrane</location>
        <topology evidence="1">Multi-pass membrane protein</topology>
    </subcellularLocation>
</comment>
<evidence type="ECO:0000256" key="4">
    <source>
        <dbReference type="ARBA" id="ARBA00022989"/>
    </source>
</evidence>
<evidence type="ECO:0000313" key="9">
    <source>
        <dbReference type="Proteomes" id="UP000278440"/>
    </source>
</evidence>
<feature type="transmembrane region" description="Helical" evidence="7">
    <location>
        <begin position="218"/>
        <end position="240"/>
    </location>
</feature>
<evidence type="ECO:0000256" key="5">
    <source>
        <dbReference type="ARBA" id="ARBA00023136"/>
    </source>
</evidence>
<feature type="transmembrane region" description="Helical" evidence="7">
    <location>
        <begin position="141"/>
        <end position="163"/>
    </location>
</feature>
<comment type="caution">
    <text evidence="8">The sequence shown here is derived from an EMBL/GenBank/DDBJ whole genome shotgun (WGS) entry which is preliminary data.</text>
</comment>